<evidence type="ECO:0000256" key="9">
    <source>
        <dbReference type="ARBA" id="ARBA00049940"/>
    </source>
</evidence>
<evidence type="ECO:0000256" key="10">
    <source>
        <dbReference type="HAMAP-Rule" id="MF_00454"/>
    </source>
</evidence>
<keyword evidence="3 10" id="KW-0812">Transmembrane</keyword>
<evidence type="ECO:0000256" key="2">
    <source>
        <dbReference type="ARBA" id="ARBA00022475"/>
    </source>
</evidence>
<feature type="binding site" evidence="10">
    <location>
        <position position="78"/>
    </location>
    <ligand>
        <name>Na(+)</name>
        <dbReference type="ChEBI" id="CHEBI:29101"/>
        <note>structural</note>
    </ligand>
</feature>
<dbReference type="PANTHER" id="PTHR28259:SF1">
    <property type="entry name" value="FLUORIDE EXPORT PROTEIN 1-RELATED"/>
    <property type="match status" value="1"/>
</dbReference>
<keyword evidence="10" id="KW-0479">Metal-binding</keyword>
<evidence type="ECO:0000256" key="6">
    <source>
        <dbReference type="ARBA" id="ARBA00023303"/>
    </source>
</evidence>
<comment type="catalytic activity">
    <reaction evidence="8">
        <text>fluoride(in) = fluoride(out)</text>
        <dbReference type="Rhea" id="RHEA:76159"/>
        <dbReference type="ChEBI" id="CHEBI:17051"/>
    </reaction>
    <physiologicalReaction direction="left-to-right" evidence="8">
        <dbReference type="Rhea" id="RHEA:76160"/>
    </physiologicalReaction>
</comment>
<dbReference type="Pfam" id="PF02537">
    <property type="entry name" value="CRCB"/>
    <property type="match status" value="1"/>
</dbReference>
<evidence type="ECO:0000256" key="4">
    <source>
        <dbReference type="ARBA" id="ARBA00022989"/>
    </source>
</evidence>
<evidence type="ECO:0000256" key="3">
    <source>
        <dbReference type="ARBA" id="ARBA00022692"/>
    </source>
</evidence>
<feature type="binding site" evidence="10">
    <location>
        <position position="75"/>
    </location>
    <ligand>
        <name>Na(+)</name>
        <dbReference type="ChEBI" id="CHEBI:29101"/>
        <note>structural</note>
    </ligand>
</feature>
<dbReference type="InterPro" id="IPR003691">
    <property type="entry name" value="FluC"/>
</dbReference>
<comment type="subcellular location">
    <subcellularLocation>
        <location evidence="1 10">Cell membrane</location>
        <topology evidence="1 10">Multi-pass membrane protein</topology>
    </subcellularLocation>
</comment>
<evidence type="ECO:0000256" key="7">
    <source>
        <dbReference type="ARBA" id="ARBA00035120"/>
    </source>
</evidence>
<protein>
    <recommendedName>
        <fullName evidence="10">Fluoride-specific ion channel FluC</fullName>
    </recommendedName>
</protein>
<feature type="transmembrane region" description="Helical" evidence="10">
    <location>
        <begin position="71"/>
        <end position="91"/>
    </location>
</feature>
<accession>A0A5R9BVQ0</accession>
<dbReference type="GO" id="GO:0062054">
    <property type="term" value="F:fluoride channel activity"/>
    <property type="evidence" value="ECO:0007669"/>
    <property type="project" value="UniProtKB-UniRule"/>
</dbReference>
<name>A0A5R9BVQ0_9LACO</name>
<dbReference type="GO" id="GO:0140114">
    <property type="term" value="P:cellular detoxification of fluoride"/>
    <property type="evidence" value="ECO:0007669"/>
    <property type="project" value="UniProtKB-UniRule"/>
</dbReference>
<dbReference type="GO" id="GO:0005886">
    <property type="term" value="C:plasma membrane"/>
    <property type="evidence" value="ECO:0007669"/>
    <property type="project" value="UniProtKB-SubCell"/>
</dbReference>
<reference evidence="11 12" key="1">
    <citation type="submission" date="2019-05" db="EMBL/GenBank/DDBJ databases">
        <title>The metagenome of a microbial culture collection derived from dairy environment covers the genomic content of the human microbiome.</title>
        <authorList>
            <person name="Roder T."/>
            <person name="Wuthrich D."/>
            <person name="Sattari Z."/>
            <person name="Von Ah U."/>
            <person name="Bar C."/>
            <person name="Ronchi F."/>
            <person name="Macpherson A.J."/>
            <person name="Ganal-Vonarburg S.C."/>
            <person name="Bruggmann R."/>
            <person name="Vergeres G."/>
        </authorList>
    </citation>
    <scope>NUCLEOTIDE SEQUENCE [LARGE SCALE GENOMIC DNA]</scope>
    <source>
        <strain evidence="11 12">FAM 18815</strain>
    </source>
</reference>
<dbReference type="AlphaFoldDB" id="A0A5R9BVQ0"/>
<keyword evidence="6 10" id="KW-0407">Ion channel</keyword>
<evidence type="ECO:0000256" key="5">
    <source>
        <dbReference type="ARBA" id="ARBA00023136"/>
    </source>
</evidence>
<dbReference type="OrthoDB" id="9948026at2"/>
<comment type="caution">
    <text evidence="11">The sequence shown here is derived from an EMBL/GenBank/DDBJ whole genome shotgun (WGS) entry which is preliminary data.</text>
</comment>
<organism evidence="11 12">
    <name type="scientific">Pediococcus stilesii</name>
    <dbReference type="NCBI Taxonomy" id="331679"/>
    <lineage>
        <taxon>Bacteria</taxon>
        <taxon>Bacillati</taxon>
        <taxon>Bacillota</taxon>
        <taxon>Bacilli</taxon>
        <taxon>Lactobacillales</taxon>
        <taxon>Lactobacillaceae</taxon>
        <taxon>Pediococcus</taxon>
    </lineage>
</organism>
<dbReference type="GO" id="GO:0046872">
    <property type="term" value="F:metal ion binding"/>
    <property type="evidence" value="ECO:0007669"/>
    <property type="project" value="UniProtKB-KW"/>
</dbReference>
<feature type="transmembrane region" description="Helical" evidence="10">
    <location>
        <begin position="97"/>
        <end position="119"/>
    </location>
</feature>
<sequence length="132" mass="13871">MLKKIISVALFGALGGIIRSWIQSGLDAHTGTLPLALILINVIGSTLLGCLTGGFLTLLDTPDTLNVGLTTGLMGGFTTFSTFQLTLLNLFKTGSMVMGIGFILVSTLLSIGGASLGQWSGTKLLRYYRGSW</sequence>
<dbReference type="PANTHER" id="PTHR28259">
    <property type="entry name" value="FLUORIDE EXPORT PROTEIN 1-RELATED"/>
    <property type="match status" value="1"/>
</dbReference>
<evidence type="ECO:0000256" key="1">
    <source>
        <dbReference type="ARBA" id="ARBA00004651"/>
    </source>
</evidence>
<evidence type="ECO:0000313" key="11">
    <source>
        <dbReference type="EMBL" id="TLQ04180.1"/>
    </source>
</evidence>
<keyword evidence="2 10" id="KW-1003">Cell membrane</keyword>
<dbReference type="HAMAP" id="MF_00454">
    <property type="entry name" value="FluC"/>
    <property type="match status" value="1"/>
</dbReference>
<feature type="transmembrane region" description="Helical" evidence="10">
    <location>
        <begin position="36"/>
        <end position="59"/>
    </location>
</feature>
<keyword evidence="10" id="KW-0915">Sodium</keyword>
<dbReference type="Proteomes" id="UP000305541">
    <property type="component" value="Unassembled WGS sequence"/>
</dbReference>
<comment type="similarity">
    <text evidence="7 10">Belongs to the fluoride channel Fluc/FEX (TC 1.A.43) family.</text>
</comment>
<comment type="function">
    <text evidence="9 10">Fluoride-specific ion channel. Important for reducing fluoride concentration in the cell, thus reducing its toxicity.</text>
</comment>
<dbReference type="EMBL" id="VBTH01000009">
    <property type="protein sequence ID" value="TLQ04180.1"/>
    <property type="molecule type" value="Genomic_DNA"/>
</dbReference>
<keyword evidence="5 10" id="KW-0472">Membrane</keyword>
<proteinExistence type="inferred from homology"/>
<evidence type="ECO:0000256" key="8">
    <source>
        <dbReference type="ARBA" id="ARBA00035585"/>
    </source>
</evidence>
<keyword evidence="10" id="KW-0813">Transport</keyword>
<keyword evidence="4 10" id="KW-1133">Transmembrane helix</keyword>
<gene>
    <name evidence="10" type="primary">fluC</name>
    <name evidence="10" type="synonym">crcB</name>
    <name evidence="11" type="ORF">FEZ51_06135</name>
</gene>
<keyword evidence="10" id="KW-0406">Ion transport</keyword>
<evidence type="ECO:0000313" key="12">
    <source>
        <dbReference type="Proteomes" id="UP000305541"/>
    </source>
</evidence>
<dbReference type="RefSeq" id="WP_057801350.1">
    <property type="nucleotide sequence ID" value="NZ_JQBX01000001.1"/>
</dbReference>
<comment type="activity regulation">
    <text evidence="10">Na(+) is not transported, but it plays an essential structural role and its presence is essential for fluoride channel function.</text>
</comment>